<feature type="domain" description="UBC core" evidence="1">
    <location>
        <begin position="26"/>
        <end position="118"/>
    </location>
</feature>
<protein>
    <recommendedName>
        <fullName evidence="1">UBC core domain-containing protein</fullName>
    </recommendedName>
</protein>
<keyword evidence="3" id="KW-1185">Reference proteome</keyword>
<evidence type="ECO:0000313" key="3">
    <source>
        <dbReference type="Proteomes" id="UP000821837"/>
    </source>
</evidence>
<organism evidence="2 3">
    <name type="scientific">Rhipicephalus sanguineus</name>
    <name type="common">Brown dog tick</name>
    <name type="synonym">Ixodes sanguineus</name>
    <dbReference type="NCBI Taxonomy" id="34632"/>
    <lineage>
        <taxon>Eukaryota</taxon>
        <taxon>Metazoa</taxon>
        <taxon>Ecdysozoa</taxon>
        <taxon>Arthropoda</taxon>
        <taxon>Chelicerata</taxon>
        <taxon>Arachnida</taxon>
        <taxon>Acari</taxon>
        <taxon>Parasitiformes</taxon>
        <taxon>Ixodida</taxon>
        <taxon>Ixodoidea</taxon>
        <taxon>Ixodidae</taxon>
        <taxon>Rhipicephalinae</taxon>
        <taxon>Rhipicephalus</taxon>
        <taxon>Rhipicephalus</taxon>
    </lineage>
</organism>
<dbReference type="Gene3D" id="3.10.110.10">
    <property type="entry name" value="Ubiquitin Conjugating Enzyme"/>
    <property type="match status" value="1"/>
</dbReference>
<dbReference type="Pfam" id="PF00179">
    <property type="entry name" value="UQ_con"/>
    <property type="match status" value="1"/>
</dbReference>
<dbReference type="PANTHER" id="PTHR24067">
    <property type="entry name" value="UBIQUITIN-CONJUGATING ENZYME E2"/>
    <property type="match status" value="1"/>
</dbReference>
<dbReference type="InterPro" id="IPR016135">
    <property type="entry name" value="UBQ-conjugating_enzyme/RWD"/>
</dbReference>
<dbReference type="InterPro" id="IPR000608">
    <property type="entry name" value="UBC"/>
</dbReference>
<sequence>MPRPSRYRHAWIWSPISRPHEEPTSTCLARAARDINELMHGPKIPGIHAHVDEGNMTQIEALLIGPPNTPFEGGFFHVALKLPPEYPAIPPRVRFLGLAPGHLTVTQFEQYSQRYSLS</sequence>
<evidence type="ECO:0000313" key="2">
    <source>
        <dbReference type="EMBL" id="KAH7957398.1"/>
    </source>
</evidence>
<gene>
    <name evidence="2" type="ORF">HPB52_018548</name>
</gene>
<proteinExistence type="predicted"/>
<name>A0A9D4SYY8_RHISA</name>
<dbReference type="Proteomes" id="UP000821837">
    <property type="component" value="Unassembled WGS sequence"/>
</dbReference>
<reference evidence="2" key="2">
    <citation type="submission" date="2021-09" db="EMBL/GenBank/DDBJ databases">
        <authorList>
            <person name="Jia N."/>
            <person name="Wang J."/>
            <person name="Shi W."/>
            <person name="Du L."/>
            <person name="Sun Y."/>
            <person name="Zhan W."/>
            <person name="Jiang J."/>
            <person name="Wang Q."/>
            <person name="Zhang B."/>
            <person name="Ji P."/>
            <person name="Sakyi L.B."/>
            <person name="Cui X."/>
            <person name="Yuan T."/>
            <person name="Jiang B."/>
            <person name="Yang W."/>
            <person name="Lam T.T.-Y."/>
            <person name="Chang Q."/>
            <person name="Ding S."/>
            <person name="Wang X."/>
            <person name="Zhu J."/>
            <person name="Ruan X."/>
            <person name="Zhao L."/>
            <person name="Wei J."/>
            <person name="Que T."/>
            <person name="Du C."/>
            <person name="Cheng J."/>
            <person name="Dai P."/>
            <person name="Han X."/>
            <person name="Huang E."/>
            <person name="Gao Y."/>
            <person name="Liu J."/>
            <person name="Shao H."/>
            <person name="Ye R."/>
            <person name="Li L."/>
            <person name="Wei W."/>
            <person name="Wang X."/>
            <person name="Wang C."/>
            <person name="Huo Q."/>
            <person name="Li W."/>
            <person name="Guo W."/>
            <person name="Chen H."/>
            <person name="Chen S."/>
            <person name="Zhou L."/>
            <person name="Zhou L."/>
            <person name="Ni X."/>
            <person name="Tian J."/>
            <person name="Zhou Y."/>
            <person name="Sheng Y."/>
            <person name="Liu T."/>
            <person name="Pan Y."/>
            <person name="Xia L."/>
            <person name="Li J."/>
            <person name="Zhao F."/>
            <person name="Cao W."/>
        </authorList>
    </citation>
    <scope>NUCLEOTIDE SEQUENCE</scope>
    <source>
        <strain evidence="2">Rsan-2018</strain>
        <tissue evidence="2">Larvae</tissue>
    </source>
</reference>
<dbReference type="SUPFAM" id="SSF54495">
    <property type="entry name" value="UBC-like"/>
    <property type="match status" value="1"/>
</dbReference>
<comment type="caution">
    <text evidence="2">The sequence shown here is derived from an EMBL/GenBank/DDBJ whole genome shotgun (WGS) entry which is preliminary data.</text>
</comment>
<accession>A0A9D4SYY8</accession>
<dbReference type="EMBL" id="JABSTV010001250">
    <property type="protein sequence ID" value="KAH7957398.1"/>
    <property type="molecule type" value="Genomic_DNA"/>
</dbReference>
<dbReference type="AlphaFoldDB" id="A0A9D4SYY8"/>
<dbReference type="VEuPathDB" id="VectorBase:RSAN_050906"/>
<evidence type="ECO:0000259" key="1">
    <source>
        <dbReference type="PROSITE" id="PS50127"/>
    </source>
</evidence>
<dbReference type="PROSITE" id="PS50127">
    <property type="entry name" value="UBC_2"/>
    <property type="match status" value="1"/>
</dbReference>
<dbReference type="InterPro" id="IPR050113">
    <property type="entry name" value="Ub_conjugating_enzyme"/>
</dbReference>
<reference evidence="2" key="1">
    <citation type="journal article" date="2020" name="Cell">
        <title>Large-Scale Comparative Analyses of Tick Genomes Elucidate Their Genetic Diversity and Vector Capacities.</title>
        <authorList>
            <consortium name="Tick Genome and Microbiome Consortium (TIGMIC)"/>
            <person name="Jia N."/>
            <person name="Wang J."/>
            <person name="Shi W."/>
            <person name="Du L."/>
            <person name="Sun Y."/>
            <person name="Zhan W."/>
            <person name="Jiang J.F."/>
            <person name="Wang Q."/>
            <person name="Zhang B."/>
            <person name="Ji P."/>
            <person name="Bell-Sakyi L."/>
            <person name="Cui X.M."/>
            <person name="Yuan T.T."/>
            <person name="Jiang B.G."/>
            <person name="Yang W.F."/>
            <person name="Lam T.T."/>
            <person name="Chang Q.C."/>
            <person name="Ding S.J."/>
            <person name="Wang X.J."/>
            <person name="Zhu J.G."/>
            <person name="Ruan X.D."/>
            <person name="Zhao L."/>
            <person name="Wei J.T."/>
            <person name="Ye R.Z."/>
            <person name="Que T.C."/>
            <person name="Du C.H."/>
            <person name="Zhou Y.H."/>
            <person name="Cheng J.X."/>
            <person name="Dai P.F."/>
            <person name="Guo W.B."/>
            <person name="Han X.H."/>
            <person name="Huang E.J."/>
            <person name="Li L.F."/>
            <person name="Wei W."/>
            <person name="Gao Y.C."/>
            <person name="Liu J.Z."/>
            <person name="Shao H.Z."/>
            <person name="Wang X."/>
            <person name="Wang C.C."/>
            <person name="Yang T.C."/>
            <person name="Huo Q.B."/>
            <person name="Li W."/>
            <person name="Chen H.Y."/>
            <person name="Chen S.E."/>
            <person name="Zhou L.G."/>
            <person name="Ni X.B."/>
            <person name="Tian J.H."/>
            <person name="Sheng Y."/>
            <person name="Liu T."/>
            <person name="Pan Y.S."/>
            <person name="Xia L.Y."/>
            <person name="Li J."/>
            <person name="Zhao F."/>
            <person name="Cao W.C."/>
        </authorList>
    </citation>
    <scope>NUCLEOTIDE SEQUENCE</scope>
    <source>
        <strain evidence="2">Rsan-2018</strain>
    </source>
</reference>